<accession>A0ABY0D091</accession>
<sequence length="581" mass="65570">MPMSELTFVHSAYWISGLIAAVILLAIFVVKEWPRKSRNFVLRLAAGFVAILALLTIALKPAHLTSVDGKQGVLLTSGYQEAQLDSLRETNPELKELMYQDHIDRDELDSISQLFILGSGVKPYDFWQLEGKTVKLLKTEIPNGINQLSYSKTLTEGEELNITAYYSKPKPGNQIVLQAPGNLGLDSIQFKAAADTVFSLQAKVKAPGDFVYNLVEKDSFGRVLNNEALPVHISPEKQLSVVMLSAFPSFEFKYLKNYLAELNHQVLVRSQLTQNRFKYEYFNQERKPFNALSTSGLNHLDLLILDAGAWQSLSQNEQNSIKDAITQEGLGVFLMASEELFYGSQPLIDFKFTRTAQTEVELQDGTVVSTFGYYLNPATNFNATLKSGNQILAGQRFIGFGSVSTTVLSNTYALQLKGNQERYKSLWSEILKSVLKPESGEVFWEERDQILTPNEPYTIEFRTAVSEFILTDTDGNSIPVIQDPDIPELWSATFYPEDTGWFTLRFSAGDTISEYAYYVFTEADWKARAAQGLTKANQDFFRKGDAEVEELQVKRPINPIYFFVLFVLAMGYLWLEPKLRS</sequence>
<gene>
    <name evidence="2" type="ORF">DSM01_2879</name>
</gene>
<name>A0ABY0D091_9FLAO</name>
<organism evidence="2 3">
    <name type="scientific">Leeuwenhoekiella palythoae</name>
    <dbReference type="NCBI Taxonomy" id="573501"/>
    <lineage>
        <taxon>Bacteria</taxon>
        <taxon>Pseudomonadati</taxon>
        <taxon>Bacteroidota</taxon>
        <taxon>Flavobacteriia</taxon>
        <taxon>Flavobacteriales</taxon>
        <taxon>Flavobacteriaceae</taxon>
        <taxon>Leeuwenhoekiella</taxon>
    </lineage>
</organism>
<reference evidence="2 3" key="1">
    <citation type="submission" date="2018-07" db="EMBL/GenBank/DDBJ databases">
        <title>Leeuwenhoekiella genomics.</title>
        <authorList>
            <person name="Tahon G."/>
            <person name="Willems A."/>
        </authorList>
    </citation>
    <scope>NUCLEOTIDE SEQUENCE [LARGE SCALE GENOMIC DNA]</scope>
    <source>
        <strain evidence="2 3">LMG 24856</strain>
    </source>
</reference>
<evidence type="ECO:0000313" key="2">
    <source>
        <dbReference type="EMBL" id="RXG27761.1"/>
    </source>
</evidence>
<evidence type="ECO:0000313" key="3">
    <source>
        <dbReference type="Proteomes" id="UP000290037"/>
    </source>
</evidence>
<feature type="transmembrane region" description="Helical" evidence="1">
    <location>
        <begin position="41"/>
        <end position="59"/>
    </location>
</feature>
<keyword evidence="1" id="KW-0812">Transmembrane</keyword>
<dbReference type="Proteomes" id="UP000290037">
    <property type="component" value="Unassembled WGS sequence"/>
</dbReference>
<proteinExistence type="predicted"/>
<protein>
    <submittedName>
        <fullName evidence="2">Uncharacterized protein</fullName>
    </submittedName>
</protein>
<comment type="caution">
    <text evidence="2">The sequence shown here is derived from an EMBL/GenBank/DDBJ whole genome shotgun (WGS) entry which is preliminary data.</text>
</comment>
<evidence type="ECO:0000256" key="1">
    <source>
        <dbReference type="SAM" id="Phobius"/>
    </source>
</evidence>
<dbReference type="EMBL" id="QOVN01000006">
    <property type="protein sequence ID" value="RXG27761.1"/>
    <property type="molecule type" value="Genomic_DNA"/>
</dbReference>
<keyword evidence="1" id="KW-0472">Membrane</keyword>
<keyword evidence="3" id="KW-1185">Reference proteome</keyword>
<feature type="transmembrane region" description="Helical" evidence="1">
    <location>
        <begin position="559"/>
        <end position="575"/>
    </location>
</feature>
<feature type="transmembrane region" description="Helical" evidence="1">
    <location>
        <begin position="12"/>
        <end position="29"/>
    </location>
</feature>
<keyword evidence="1" id="KW-1133">Transmembrane helix</keyword>